<dbReference type="RefSeq" id="XP_002669657.1">
    <property type="nucleotide sequence ID" value="XM_002669611.1"/>
</dbReference>
<feature type="region of interest" description="Disordered" evidence="6">
    <location>
        <begin position="1"/>
        <end position="71"/>
    </location>
</feature>
<organism evidence="10">
    <name type="scientific">Naegleria gruberi</name>
    <name type="common">Amoeba</name>
    <dbReference type="NCBI Taxonomy" id="5762"/>
    <lineage>
        <taxon>Eukaryota</taxon>
        <taxon>Discoba</taxon>
        <taxon>Heterolobosea</taxon>
        <taxon>Tetramitia</taxon>
        <taxon>Eutetramitia</taxon>
        <taxon>Vahlkampfiidae</taxon>
        <taxon>Naegleria</taxon>
    </lineage>
</organism>
<dbReference type="GO" id="GO:0005634">
    <property type="term" value="C:nucleus"/>
    <property type="evidence" value="ECO:0007669"/>
    <property type="project" value="TreeGrafter"/>
</dbReference>
<dbReference type="OMA" id="HADFANC"/>
<dbReference type="InterPro" id="IPR046372">
    <property type="entry name" value="PARG_cat_C"/>
</dbReference>
<proteinExistence type="inferred from homology"/>
<evidence type="ECO:0000256" key="5">
    <source>
        <dbReference type="PIRSR" id="PIRSR607724-2"/>
    </source>
</evidence>
<dbReference type="Proteomes" id="UP000006671">
    <property type="component" value="Unassembled WGS sequence"/>
</dbReference>
<feature type="binding site" evidence="5">
    <location>
        <position position="364"/>
    </location>
    <ligand>
        <name>substrate</name>
    </ligand>
</feature>
<evidence type="ECO:0000256" key="3">
    <source>
        <dbReference type="ARBA" id="ARBA00022801"/>
    </source>
</evidence>
<dbReference type="KEGG" id="ngr:NAEGRDRAFT_82092"/>
<dbReference type="GO" id="GO:1990966">
    <property type="term" value="P:ATP generation from poly-ADP-D-ribose"/>
    <property type="evidence" value="ECO:0007669"/>
    <property type="project" value="TreeGrafter"/>
</dbReference>
<keyword evidence="3 9" id="KW-0378">Hydrolase</keyword>
<dbReference type="EMBL" id="GG738924">
    <property type="protein sequence ID" value="EFC36913.1"/>
    <property type="molecule type" value="Genomic_DNA"/>
</dbReference>
<dbReference type="Pfam" id="PF20811">
    <property type="entry name" value="PARG_cat_N"/>
    <property type="match status" value="1"/>
</dbReference>
<feature type="compositionally biased region" description="Low complexity" evidence="6">
    <location>
        <begin position="47"/>
        <end position="61"/>
    </location>
</feature>
<feature type="compositionally biased region" description="Basic residues" evidence="6">
    <location>
        <begin position="28"/>
        <end position="39"/>
    </location>
</feature>
<dbReference type="STRING" id="5762.D2W231"/>
<gene>
    <name evidence="9" type="ORF">NAEGRDRAFT_82092</name>
</gene>
<evidence type="ECO:0000313" key="9">
    <source>
        <dbReference type="EMBL" id="EFC36913.1"/>
    </source>
</evidence>
<dbReference type="EC" id="3.2.1.143" evidence="2"/>
<dbReference type="OrthoDB" id="1937899at2759"/>
<dbReference type="AlphaFoldDB" id="D2W231"/>
<protein>
    <recommendedName>
        <fullName evidence="2">poly(ADP-ribose) glycohydrolase</fullName>
        <ecNumber evidence="2">3.2.1.143</ecNumber>
    </recommendedName>
</protein>
<comment type="similarity">
    <text evidence="1">Belongs to the poly(ADP-ribose) glycohydrolase family.</text>
</comment>
<dbReference type="GO" id="GO:0005975">
    <property type="term" value="P:carbohydrate metabolic process"/>
    <property type="evidence" value="ECO:0007669"/>
    <property type="project" value="InterPro"/>
</dbReference>
<dbReference type="Pfam" id="PF05028">
    <property type="entry name" value="PARG_cat_C"/>
    <property type="match status" value="1"/>
</dbReference>
<evidence type="ECO:0000259" key="7">
    <source>
        <dbReference type="Pfam" id="PF05028"/>
    </source>
</evidence>
<feature type="active site" evidence="4">
    <location>
        <position position="365"/>
    </location>
</feature>
<dbReference type="eggNOG" id="KOG2064">
    <property type="taxonomic scope" value="Eukaryota"/>
</dbReference>
<dbReference type="GO" id="GO:0004649">
    <property type="term" value="F:poly(ADP-ribose) glycohydrolase activity"/>
    <property type="evidence" value="ECO:0007669"/>
    <property type="project" value="UniProtKB-EC"/>
</dbReference>
<reference evidence="9 10" key="1">
    <citation type="journal article" date="2010" name="Cell">
        <title>The genome of Naegleria gruberi illuminates early eukaryotic versatility.</title>
        <authorList>
            <person name="Fritz-Laylin L.K."/>
            <person name="Prochnik S.E."/>
            <person name="Ginger M.L."/>
            <person name="Dacks J.B."/>
            <person name="Carpenter M.L."/>
            <person name="Field M.C."/>
            <person name="Kuo A."/>
            <person name="Paredez A."/>
            <person name="Chapman J."/>
            <person name="Pham J."/>
            <person name="Shu S."/>
            <person name="Neupane R."/>
            <person name="Cipriano M."/>
            <person name="Mancuso J."/>
            <person name="Tu H."/>
            <person name="Salamov A."/>
            <person name="Lindquist E."/>
            <person name="Shapiro H."/>
            <person name="Lucas S."/>
            <person name="Grigoriev I.V."/>
            <person name="Cande W.Z."/>
            <person name="Fulton C."/>
            <person name="Rokhsar D.S."/>
            <person name="Dawson S.C."/>
        </authorList>
    </citation>
    <scope>NUCLEOTIDE SEQUENCE [LARGE SCALE GENOMIC DNA]</scope>
    <source>
        <strain evidence="9 10">NEG-M</strain>
    </source>
</reference>
<dbReference type="GO" id="GO:0005737">
    <property type="term" value="C:cytoplasm"/>
    <property type="evidence" value="ECO:0007669"/>
    <property type="project" value="TreeGrafter"/>
</dbReference>
<feature type="domain" description="PARG catalytic Macro" evidence="7">
    <location>
        <begin position="324"/>
        <end position="527"/>
    </location>
</feature>
<dbReference type="InParanoid" id="D2W231"/>
<accession>D2W231</accession>
<dbReference type="InterPro" id="IPR048362">
    <property type="entry name" value="PARG_helical"/>
</dbReference>
<dbReference type="VEuPathDB" id="AmoebaDB:NAEGRDRAFT_82092"/>
<dbReference type="InterPro" id="IPR007724">
    <property type="entry name" value="Poly_GlycHdrlase"/>
</dbReference>
<feature type="active site" evidence="4">
    <location>
        <position position="366"/>
    </location>
</feature>
<feature type="domain" description="PARG helical" evidence="8">
    <location>
        <begin position="157"/>
        <end position="303"/>
    </location>
</feature>
<evidence type="ECO:0000313" key="10">
    <source>
        <dbReference type="Proteomes" id="UP000006671"/>
    </source>
</evidence>
<dbReference type="GO" id="GO:0006282">
    <property type="term" value="P:regulation of DNA repair"/>
    <property type="evidence" value="ECO:0007669"/>
    <property type="project" value="InterPro"/>
</dbReference>
<evidence type="ECO:0000259" key="8">
    <source>
        <dbReference type="Pfam" id="PF20811"/>
    </source>
</evidence>
<dbReference type="GO" id="GO:0009225">
    <property type="term" value="P:nucleotide-sugar metabolic process"/>
    <property type="evidence" value="ECO:0007669"/>
    <property type="project" value="TreeGrafter"/>
</dbReference>
<evidence type="ECO:0000256" key="1">
    <source>
        <dbReference type="ARBA" id="ARBA00009545"/>
    </source>
</evidence>
<feature type="binding site" evidence="5">
    <location>
        <position position="405"/>
    </location>
    <ligand>
        <name>substrate</name>
    </ligand>
</feature>
<sequence length="585" mass="66925">MPRRNNFDNGGGDAFYSKGSNYSENAHSGKHVTRSSGRKKKDETYYQQQQQQSSHQSSSSQSHRRGNQREFVSDNRRINFVNLPHMNAYWNEVSELLYGTDINDEGILCETLRTVQNIVYGSTEKGSKSGFNEFVISAENNLTYLLGSSCGQVWEGRSKFFETVEFIKKLVLDTPIILGPRAKTELYNHSSQKHSTIQENGGMLPILGDLNQLPFQLDSKCVKLSKLECACILANSFFCTFPRIGDTRDGPHLFMPSINLDSLINNPHEASASKLLMIIHYFERLSERGYEEIARMGYVHFIRKIVDPTHIESLLLASADEEGSTFSEMQIHPEGSIEDCPQALHADFANMYIGGGVLRAGAVQEEIRFVLSPETIVSRLFIERMADNESILIVGSEQFSTHKGYAKSLLYGGDYQDKDYEQLYDGNLLSFNSQIVAFDSKYYTRYNLLEQWQVEHIDREITKAYSAFCHVDKELYDLEIYEKISTGHWGCGAFLCDKELKFIIQFISASIAMKPLHYYTFGEKEISEKMQDFVDFVRDYNFTVADIYEVLHGIYDAYVKPNSEEQGFFPKTFDYVKGKLMKNQQ</sequence>
<name>D2W231_NAEGR</name>
<keyword evidence="10" id="KW-1185">Reference proteome</keyword>
<dbReference type="PANTHER" id="PTHR12837:SF15">
    <property type="entry name" value="POLY(ADP-RIBOSE) GLYCOHYDROLASE"/>
    <property type="match status" value="1"/>
</dbReference>
<dbReference type="GeneID" id="8856112"/>
<feature type="active site" evidence="4">
    <location>
        <position position="347"/>
    </location>
</feature>
<evidence type="ECO:0000256" key="2">
    <source>
        <dbReference type="ARBA" id="ARBA00012255"/>
    </source>
</evidence>
<evidence type="ECO:0000256" key="4">
    <source>
        <dbReference type="PIRSR" id="PIRSR607724-1"/>
    </source>
</evidence>
<dbReference type="PANTHER" id="PTHR12837">
    <property type="entry name" value="POLY ADP-RIBOSE GLYCOHYDROLASE"/>
    <property type="match status" value="1"/>
</dbReference>
<evidence type="ECO:0000256" key="6">
    <source>
        <dbReference type="SAM" id="MobiDB-lite"/>
    </source>
</evidence>
<feature type="binding site" evidence="5">
    <location>
        <position position="350"/>
    </location>
    <ligand>
        <name>substrate</name>
    </ligand>
</feature>